<reference evidence="2" key="1">
    <citation type="journal article" date="2014" name="Int. J. Syst. Evol. Microbiol.">
        <title>Complete genome sequence of Corynebacterium casei LMG S-19264T (=DSM 44701T), isolated from a smear-ripened cheese.</title>
        <authorList>
            <consortium name="US DOE Joint Genome Institute (JGI-PGF)"/>
            <person name="Walter F."/>
            <person name="Albersmeier A."/>
            <person name="Kalinowski J."/>
            <person name="Ruckert C."/>
        </authorList>
    </citation>
    <scope>NUCLEOTIDE SEQUENCE</scope>
    <source>
        <strain evidence="2">JCM 3313</strain>
    </source>
</reference>
<name>A0A918EHZ3_9PSEU</name>
<dbReference type="InterPro" id="IPR001466">
    <property type="entry name" value="Beta-lactam-related"/>
</dbReference>
<protein>
    <submittedName>
        <fullName evidence="2">Serine hydrolase</fullName>
    </submittedName>
</protein>
<dbReference type="InterPro" id="IPR012338">
    <property type="entry name" value="Beta-lactam/transpept-like"/>
</dbReference>
<evidence type="ECO:0000313" key="3">
    <source>
        <dbReference type="Proteomes" id="UP000639606"/>
    </source>
</evidence>
<dbReference type="AlphaFoldDB" id="A0A918EHZ3"/>
<evidence type="ECO:0000313" key="2">
    <source>
        <dbReference type="EMBL" id="GGP81740.1"/>
    </source>
</evidence>
<dbReference type="SUPFAM" id="SSF56601">
    <property type="entry name" value="beta-lactamase/transpeptidase-like"/>
    <property type="match status" value="1"/>
</dbReference>
<evidence type="ECO:0000259" key="1">
    <source>
        <dbReference type="Pfam" id="PF00144"/>
    </source>
</evidence>
<dbReference type="Gene3D" id="3.40.710.10">
    <property type="entry name" value="DD-peptidase/beta-lactamase superfamily"/>
    <property type="match status" value="1"/>
</dbReference>
<organism evidence="2 3">
    <name type="scientific">Saccharothrix coeruleofusca</name>
    <dbReference type="NCBI Taxonomy" id="33919"/>
    <lineage>
        <taxon>Bacteria</taxon>
        <taxon>Bacillati</taxon>
        <taxon>Actinomycetota</taxon>
        <taxon>Actinomycetes</taxon>
        <taxon>Pseudonocardiales</taxon>
        <taxon>Pseudonocardiaceae</taxon>
        <taxon>Saccharothrix</taxon>
    </lineage>
</organism>
<dbReference type="EMBL" id="BMRG01000022">
    <property type="protein sequence ID" value="GGP81740.1"/>
    <property type="molecule type" value="Genomic_DNA"/>
</dbReference>
<keyword evidence="2" id="KW-0378">Hydrolase</keyword>
<comment type="caution">
    <text evidence="2">The sequence shown here is derived from an EMBL/GenBank/DDBJ whole genome shotgun (WGS) entry which is preliminary data.</text>
</comment>
<dbReference type="Pfam" id="PF00144">
    <property type="entry name" value="Beta-lactamase"/>
    <property type="match status" value="1"/>
</dbReference>
<dbReference type="Proteomes" id="UP000639606">
    <property type="component" value="Unassembled WGS sequence"/>
</dbReference>
<dbReference type="GO" id="GO:0016787">
    <property type="term" value="F:hydrolase activity"/>
    <property type="evidence" value="ECO:0007669"/>
    <property type="project" value="UniProtKB-KW"/>
</dbReference>
<accession>A0A918EHZ3</accession>
<keyword evidence="3" id="KW-1185">Reference proteome</keyword>
<dbReference type="RefSeq" id="WP_189227133.1">
    <property type="nucleotide sequence ID" value="NZ_BMRG01000022.1"/>
</dbReference>
<dbReference type="InterPro" id="IPR050491">
    <property type="entry name" value="AmpC-like"/>
</dbReference>
<dbReference type="PANTHER" id="PTHR46825:SF7">
    <property type="entry name" value="D-ALANYL-D-ALANINE CARBOXYPEPTIDASE"/>
    <property type="match status" value="1"/>
</dbReference>
<sequence length="438" mass="46654">MDTDLIQQRLSELTRAHGVPGAQFAVHRHGRTWTCAVGEASTGTPLTDDAAVPIGSITKTFTATVVMALVSDGDLELDAPLSDHLPELRRVASDLGTQLTARHLLSHTGGLPSDPEDAHGTSLRRHVLEAFRTLEPLHRPGAGFSYSNIGYVLLGHLIEVLTGMSWWEAVDSVLLRPLGVPARFTVGPGADPAVVPGHAVHPRTRRVVPVRQSLALVDAPAGALAASATDLLALGRMLGGGAPPLVAPEDLALMRTPVRHAEPFGMADGWGLGLALWQRDGSTWVGHDGNGDGTSCHLRINPEDGTVVALTTNGSSGLPLWRRLVPELAEAGLPVGDYDGFRNLARRIPPPPDCTGSFLNGDTEYAVRAADREHLVLTVDGEPFADLSLFDGLVFAMRDSDTGDTSQTGRFLRNPRDGGIEWIQIGGRLARRQVPEMA</sequence>
<reference evidence="2" key="2">
    <citation type="submission" date="2020-09" db="EMBL/GenBank/DDBJ databases">
        <authorList>
            <person name="Sun Q."/>
            <person name="Ohkuma M."/>
        </authorList>
    </citation>
    <scope>NUCLEOTIDE SEQUENCE</scope>
    <source>
        <strain evidence="2">JCM 3313</strain>
    </source>
</reference>
<dbReference type="PANTHER" id="PTHR46825">
    <property type="entry name" value="D-ALANYL-D-ALANINE-CARBOXYPEPTIDASE/ENDOPEPTIDASE AMPH"/>
    <property type="match status" value="1"/>
</dbReference>
<gene>
    <name evidence="2" type="ORF">GCM10010185_64600</name>
</gene>
<proteinExistence type="predicted"/>
<feature type="domain" description="Beta-lactamase-related" evidence="1">
    <location>
        <begin position="7"/>
        <end position="325"/>
    </location>
</feature>